<dbReference type="GO" id="GO:0016491">
    <property type="term" value="F:oxidoreductase activity"/>
    <property type="evidence" value="ECO:0007669"/>
    <property type="project" value="InterPro"/>
</dbReference>
<feature type="domain" description="EthD" evidence="2">
    <location>
        <begin position="36"/>
        <end position="132"/>
    </location>
</feature>
<sequence>MTSLFTRFAKLFQPAQPAQFAQKGPLLCLTICGYRKQGLGEDEYRDYMTKVHAPKVQGLLVKYGIEKYSMVHSPVETRALMEEIFDEQFANVTDYDCIVQIQFRDIQQFVSLKADPDYIKAIAPDHEQFADTKRTKMTIGWVTDVVKSGQIV</sequence>
<keyword evidence="4" id="KW-1185">Reference proteome</keyword>
<dbReference type="AlphaFoldDB" id="A0A1L9RC37"/>
<dbReference type="VEuPathDB" id="FungiDB:ASPWEDRAFT_44622"/>
<dbReference type="Pfam" id="PF07110">
    <property type="entry name" value="EthD"/>
    <property type="match status" value="1"/>
</dbReference>
<dbReference type="InterPro" id="IPR009799">
    <property type="entry name" value="EthD_dom"/>
</dbReference>
<dbReference type="SUPFAM" id="SSF54909">
    <property type="entry name" value="Dimeric alpha+beta barrel"/>
    <property type="match status" value="1"/>
</dbReference>
<comment type="similarity">
    <text evidence="1">Belongs to the tpcK family.</text>
</comment>
<protein>
    <recommendedName>
        <fullName evidence="2">EthD domain-containing protein</fullName>
    </recommendedName>
</protein>
<dbReference type="InterPro" id="IPR011008">
    <property type="entry name" value="Dimeric_a/b-barrel"/>
</dbReference>
<dbReference type="RefSeq" id="XP_040686157.1">
    <property type="nucleotide sequence ID" value="XM_040836307.1"/>
</dbReference>
<evidence type="ECO:0000313" key="3">
    <source>
        <dbReference type="EMBL" id="OJJ32480.1"/>
    </source>
</evidence>
<accession>A0A1L9RC37</accession>
<dbReference type="Gene3D" id="3.30.70.100">
    <property type="match status" value="1"/>
</dbReference>
<dbReference type="OrthoDB" id="3454835at2759"/>
<gene>
    <name evidence="3" type="ORF">ASPWEDRAFT_44622</name>
</gene>
<dbReference type="STRING" id="1073089.A0A1L9RC37"/>
<proteinExistence type="inferred from homology"/>
<reference evidence="4" key="1">
    <citation type="journal article" date="2017" name="Genome Biol.">
        <title>Comparative genomics reveals high biological diversity and specific adaptations in the industrially and medically important fungal genus Aspergillus.</title>
        <authorList>
            <person name="de Vries R.P."/>
            <person name="Riley R."/>
            <person name="Wiebenga A."/>
            <person name="Aguilar-Osorio G."/>
            <person name="Amillis S."/>
            <person name="Uchima C.A."/>
            <person name="Anderluh G."/>
            <person name="Asadollahi M."/>
            <person name="Askin M."/>
            <person name="Barry K."/>
            <person name="Battaglia E."/>
            <person name="Bayram O."/>
            <person name="Benocci T."/>
            <person name="Braus-Stromeyer S.A."/>
            <person name="Caldana C."/>
            <person name="Canovas D."/>
            <person name="Cerqueira G.C."/>
            <person name="Chen F."/>
            <person name="Chen W."/>
            <person name="Choi C."/>
            <person name="Clum A."/>
            <person name="Dos Santos R.A."/>
            <person name="Damasio A.R."/>
            <person name="Diallinas G."/>
            <person name="Emri T."/>
            <person name="Fekete E."/>
            <person name="Flipphi M."/>
            <person name="Freyberg S."/>
            <person name="Gallo A."/>
            <person name="Gournas C."/>
            <person name="Habgood R."/>
            <person name="Hainaut M."/>
            <person name="Harispe M.L."/>
            <person name="Henrissat B."/>
            <person name="Hilden K.S."/>
            <person name="Hope R."/>
            <person name="Hossain A."/>
            <person name="Karabika E."/>
            <person name="Karaffa L."/>
            <person name="Karanyi Z."/>
            <person name="Krasevec N."/>
            <person name="Kuo A."/>
            <person name="Kusch H."/>
            <person name="LaButti K."/>
            <person name="Lagendijk E.L."/>
            <person name="Lapidus A."/>
            <person name="Levasseur A."/>
            <person name="Lindquist E."/>
            <person name="Lipzen A."/>
            <person name="Logrieco A.F."/>
            <person name="MacCabe A."/>
            <person name="Maekelae M.R."/>
            <person name="Malavazi I."/>
            <person name="Melin P."/>
            <person name="Meyer V."/>
            <person name="Mielnichuk N."/>
            <person name="Miskei M."/>
            <person name="Molnar A.P."/>
            <person name="Mule G."/>
            <person name="Ngan C.Y."/>
            <person name="Orejas M."/>
            <person name="Orosz E."/>
            <person name="Ouedraogo J.P."/>
            <person name="Overkamp K.M."/>
            <person name="Park H.-S."/>
            <person name="Perrone G."/>
            <person name="Piumi F."/>
            <person name="Punt P.J."/>
            <person name="Ram A.F."/>
            <person name="Ramon A."/>
            <person name="Rauscher S."/>
            <person name="Record E."/>
            <person name="Riano-Pachon D.M."/>
            <person name="Robert V."/>
            <person name="Roehrig J."/>
            <person name="Ruller R."/>
            <person name="Salamov A."/>
            <person name="Salih N.S."/>
            <person name="Samson R.A."/>
            <person name="Sandor E."/>
            <person name="Sanguinetti M."/>
            <person name="Schuetze T."/>
            <person name="Sepcic K."/>
            <person name="Shelest E."/>
            <person name="Sherlock G."/>
            <person name="Sophianopoulou V."/>
            <person name="Squina F.M."/>
            <person name="Sun H."/>
            <person name="Susca A."/>
            <person name="Todd R.B."/>
            <person name="Tsang A."/>
            <person name="Unkles S.E."/>
            <person name="van de Wiele N."/>
            <person name="van Rossen-Uffink D."/>
            <person name="Oliveira J.V."/>
            <person name="Vesth T.C."/>
            <person name="Visser J."/>
            <person name="Yu J.-H."/>
            <person name="Zhou M."/>
            <person name="Andersen M.R."/>
            <person name="Archer D.B."/>
            <person name="Baker S.E."/>
            <person name="Benoit I."/>
            <person name="Brakhage A.A."/>
            <person name="Braus G.H."/>
            <person name="Fischer R."/>
            <person name="Frisvad J.C."/>
            <person name="Goldman G.H."/>
            <person name="Houbraken J."/>
            <person name="Oakley B."/>
            <person name="Pocsi I."/>
            <person name="Scazzocchio C."/>
            <person name="Seiboth B."/>
            <person name="vanKuyk P.A."/>
            <person name="Wortman J."/>
            <person name="Dyer P.S."/>
            <person name="Grigoriev I.V."/>
        </authorList>
    </citation>
    <scope>NUCLEOTIDE SEQUENCE [LARGE SCALE GENOMIC DNA]</scope>
    <source>
        <strain evidence="4">DTO 134E9</strain>
    </source>
</reference>
<dbReference type="EMBL" id="KV878215">
    <property type="protein sequence ID" value="OJJ32480.1"/>
    <property type="molecule type" value="Genomic_DNA"/>
</dbReference>
<evidence type="ECO:0000313" key="4">
    <source>
        <dbReference type="Proteomes" id="UP000184383"/>
    </source>
</evidence>
<dbReference type="GeneID" id="63752155"/>
<evidence type="ECO:0000256" key="1">
    <source>
        <dbReference type="ARBA" id="ARBA00005986"/>
    </source>
</evidence>
<name>A0A1L9RC37_ASPWE</name>
<organism evidence="3 4">
    <name type="scientific">Aspergillus wentii DTO 134E9</name>
    <dbReference type="NCBI Taxonomy" id="1073089"/>
    <lineage>
        <taxon>Eukaryota</taxon>
        <taxon>Fungi</taxon>
        <taxon>Dikarya</taxon>
        <taxon>Ascomycota</taxon>
        <taxon>Pezizomycotina</taxon>
        <taxon>Eurotiomycetes</taxon>
        <taxon>Eurotiomycetidae</taxon>
        <taxon>Eurotiales</taxon>
        <taxon>Aspergillaceae</taxon>
        <taxon>Aspergillus</taxon>
        <taxon>Aspergillus subgen. Cremei</taxon>
    </lineage>
</organism>
<dbReference type="Proteomes" id="UP000184383">
    <property type="component" value="Unassembled WGS sequence"/>
</dbReference>
<evidence type="ECO:0000259" key="2">
    <source>
        <dbReference type="Pfam" id="PF07110"/>
    </source>
</evidence>